<evidence type="ECO:0000256" key="4">
    <source>
        <dbReference type="ARBA" id="ARBA00022958"/>
    </source>
</evidence>
<dbReference type="CDD" id="cd04164">
    <property type="entry name" value="trmE"/>
    <property type="match status" value="1"/>
</dbReference>
<evidence type="ECO:0000256" key="5">
    <source>
        <dbReference type="ARBA" id="ARBA00023134"/>
    </source>
</evidence>
<dbReference type="InterPro" id="IPR027417">
    <property type="entry name" value="P-loop_NTPase"/>
</dbReference>
<keyword evidence="8" id="KW-1185">Reference proteome</keyword>
<evidence type="ECO:0000256" key="3">
    <source>
        <dbReference type="ARBA" id="ARBA00022741"/>
    </source>
</evidence>
<evidence type="ECO:0000313" key="7">
    <source>
        <dbReference type="EMBL" id="ETW98114.1"/>
    </source>
</evidence>
<evidence type="ECO:0000259" key="6">
    <source>
        <dbReference type="PROSITE" id="PS51709"/>
    </source>
</evidence>
<dbReference type="InterPro" id="IPR006073">
    <property type="entry name" value="GTP-bd"/>
</dbReference>
<protein>
    <recommendedName>
        <fullName evidence="6">TrmE-type G domain-containing protein</fullName>
    </recommendedName>
</protein>
<keyword evidence="3" id="KW-0547">Nucleotide-binding</keyword>
<dbReference type="GO" id="GO:0003924">
    <property type="term" value="F:GTPase activity"/>
    <property type="evidence" value="ECO:0007669"/>
    <property type="project" value="InterPro"/>
</dbReference>
<comment type="caution">
    <text evidence="7">The sequence shown here is derived from an EMBL/GenBank/DDBJ whole genome shotgun (WGS) entry which is preliminary data.</text>
</comment>
<dbReference type="Pfam" id="PF12631">
    <property type="entry name" value="MnmE_helical"/>
    <property type="match status" value="1"/>
</dbReference>
<dbReference type="InterPro" id="IPR031168">
    <property type="entry name" value="G_TrmE"/>
</dbReference>
<sequence>VMRRPRSYTCEDVAEISCHGGSISTRRVLEAVLARGARVAEPGEFTKRAFLNGRLDLAQAEAVIDLIHARTEASHRAALHQLEGALSQYLREVRESLLQVSVYLEAGIDFPEEDIELVSAGGLIDRLDTIDVQFDRLLSTFDRGRILREGLATAIVGRPNVGKSSLLNALVGRDRAIVSPQPGTTRDTIEAELDLDGLLLRVIDTAGIRTTRDDIEQEGVRRARDVVARAELLVVVFDGSMALTPDDYALLTETVAKPRVFVQNKCDLPPCWSRAELGSAYAEVPFVPVSASGGNGLPALEQAVIRHVVGDASLNQDEVRLTQSRHRQLIDVALRNVRAAADGLRQGTPLEFVAFDVTEAIENVSEVLGESESAAGAVLDRIFSQFCIGK</sequence>
<dbReference type="InterPro" id="IPR027368">
    <property type="entry name" value="MnmE_dom2"/>
</dbReference>
<dbReference type="Pfam" id="PF10396">
    <property type="entry name" value="TrmE_N"/>
    <property type="match status" value="1"/>
</dbReference>
<dbReference type="Pfam" id="PF01926">
    <property type="entry name" value="MMR_HSR1"/>
    <property type="match status" value="1"/>
</dbReference>
<dbReference type="GO" id="GO:0005525">
    <property type="term" value="F:GTP binding"/>
    <property type="evidence" value="ECO:0007669"/>
    <property type="project" value="UniProtKB-KW"/>
</dbReference>
<reference evidence="7 8" key="1">
    <citation type="journal article" date="2014" name="Nature">
        <title>An environmental bacterial taxon with a large and distinct metabolic repertoire.</title>
        <authorList>
            <person name="Wilson M.C."/>
            <person name="Mori T."/>
            <person name="Ruckert C."/>
            <person name="Uria A.R."/>
            <person name="Helf M.J."/>
            <person name="Takada K."/>
            <person name="Gernert C."/>
            <person name="Steffens U.A."/>
            <person name="Heycke N."/>
            <person name="Schmitt S."/>
            <person name="Rinke C."/>
            <person name="Helfrich E.J."/>
            <person name="Brachmann A.O."/>
            <person name="Gurgui C."/>
            <person name="Wakimoto T."/>
            <person name="Kracht M."/>
            <person name="Crusemann M."/>
            <person name="Hentschel U."/>
            <person name="Abe I."/>
            <person name="Matsunaga S."/>
            <person name="Kalinowski J."/>
            <person name="Takeyama H."/>
            <person name="Piel J."/>
        </authorList>
    </citation>
    <scope>NUCLEOTIDE SEQUENCE [LARGE SCALE GENOMIC DNA]</scope>
    <source>
        <strain evidence="8">TSY2</strain>
    </source>
</reference>
<dbReference type="Gene3D" id="3.30.1360.120">
    <property type="entry name" value="Probable tRNA modification gtpase trme, domain 1"/>
    <property type="match status" value="1"/>
</dbReference>
<dbReference type="InterPro" id="IPR025867">
    <property type="entry name" value="MnmE_helical"/>
</dbReference>
<dbReference type="CDD" id="cd14858">
    <property type="entry name" value="TrmE_N"/>
    <property type="match status" value="1"/>
</dbReference>
<feature type="non-terminal residue" evidence="7">
    <location>
        <position position="1"/>
    </location>
</feature>
<dbReference type="GO" id="GO:0030488">
    <property type="term" value="P:tRNA methylation"/>
    <property type="evidence" value="ECO:0007669"/>
    <property type="project" value="TreeGrafter"/>
</dbReference>
<dbReference type="AlphaFoldDB" id="W4LJL5"/>
<organism evidence="7 8">
    <name type="scientific">Candidatus Entotheonella gemina</name>
    <dbReference type="NCBI Taxonomy" id="1429439"/>
    <lineage>
        <taxon>Bacteria</taxon>
        <taxon>Pseudomonadati</taxon>
        <taxon>Nitrospinota/Tectimicrobiota group</taxon>
        <taxon>Candidatus Tectimicrobiota</taxon>
        <taxon>Candidatus Entotheonellia</taxon>
        <taxon>Candidatus Entotheonellales</taxon>
        <taxon>Candidatus Entotheonellaceae</taxon>
        <taxon>Candidatus Entotheonella</taxon>
    </lineage>
</organism>
<feature type="domain" description="TrmE-type G" evidence="6">
    <location>
        <begin position="150"/>
        <end position="309"/>
    </location>
</feature>
<keyword evidence="2" id="KW-0819">tRNA processing</keyword>
<dbReference type="PANTHER" id="PTHR42714">
    <property type="entry name" value="TRNA MODIFICATION GTPASE GTPBP3"/>
    <property type="match status" value="1"/>
</dbReference>
<evidence type="ECO:0000256" key="1">
    <source>
        <dbReference type="ARBA" id="ARBA00011043"/>
    </source>
</evidence>
<dbReference type="NCBIfam" id="TIGR00450">
    <property type="entry name" value="mnmE_trmE_thdF"/>
    <property type="match status" value="1"/>
</dbReference>
<dbReference type="SUPFAM" id="SSF52540">
    <property type="entry name" value="P-loop containing nucleoside triphosphate hydrolases"/>
    <property type="match status" value="1"/>
</dbReference>
<dbReference type="EMBL" id="AZHX01001977">
    <property type="protein sequence ID" value="ETW98114.1"/>
    <property type="molecule type" value="Genomic_DNA"/>
</dbReference>
<gene>
    <name evidence="7" type="ORF">ETSY2_43285</name>
</gene>
<dbReference type="PRINTS" id="PR00449">
    <property type="entry name" value="RASTRNSFRMNG"/>
</dbReference>
<dbReference type="InterPro" id="IPR004520">
    <property type="entry name" value="GTPase_MnmE"/>
</dbReference>
<evidence type="ECO:0000256" key="2">
    <source>
        <dbReference type="ARBA" id="ARBA00022694"/>
    </source>
</evidence>
<dbReference type="GO" id="GO:0005829">
    <property type="term" value="C:cytosol"/>
    <property type="evidence" value="ECO:0007669"/>
    <property type="project" value="TreeGrafter"/>
</dbReference>
<evidence type="ECO:0000313" key="8">
    <source>
        <dbReference type="Proteomes" id="UP000019140"/>
    </source>
</evidence>
<name>W4LJL5_9BACT</name>
<dbReference type="InterPro" id="IPR027266">
    <property type="entry name" value="TrmE/GcvT-like"/>
</dbReference>
<proteinExistence type="inferred from homology"/>
<comment type="similarity">
    <text evidence="1">Belongs to the TRAFAC class TrmE-Era-EngA-EngB-Septin-like GTPase superfamily. TrmE GTPase family.</text>
</comment>
<dbReference type="PATRIC" id="fig|1429439.4.peg.7240"/>
<dbReference type="InterPro" id="IPR018948">
    <property type="entry name" value="GTP-bd_TrmE_N"/>
</dbReference>
<dbReference type="PROSITE" id="PS51709">
    <property type="entry name" value="G_TRME"/>
    <property type="match status" value="1"/>
</dbReference>
<dbReference type="NCBIfam" id="TIGR00231">
    <property type="entry name" value="small_GTP"/>
    <property type="match status" value="1"/>
</dbReference>
<dbReference type="PANTHER" id="PTHR42714:SF2">
    <property type="entry name" value="TRNA MODIFICATION GTPASE GTPBP3, MITOCHONDRIAL"/>
    <property type="match status" value="1"/>
</dbReference>
<dbReference type="GO" id="GO:0002098">
    <property type="term" value="P:tRNA wobble uridine modification"/>
    <property type="evidence" value="ECO:0007669"/>
    <property type="project" value="TreeGrafter"/>
</dbReference>
<dbReference type="Proteomes" id="UP000019140">
    <property type="component" value="Unassembled WGS sequence"/>
</dbReference>
<keyword evidence="5" id="KW-0342">GTP-binding</keyword>
<accession>W4LJL5</accession>
<dbReference type="InterPro" id="IPR005225">
    <property type="entry name" value="Small_GTP-bd"/>
</dbReference>
<dbReference type="HAMAP" id="MF_00379">
    <property type="entry name" value="GTPase_MnmE"/>
    <property type="match status" value="1"/>
</dbReference>
<dbReference type="Gene3D" id="3.40.50.300">
    <property type="entry name" value="P-loop containing nucleotide triphosphate hydrolases"/>
    <property type="match status" value="1"/>
</dbReference>
<dbReference type="Gene3D" id="1.20.120.430">
    <property type="entry name" value="tRNA modification GTPase MnmE domain 2"/>
    <property type="match status" value="1"/>
</dbReference>
<dbReference type="HOGENOM" id="CLU_706985_0_0_7"/>
<keyword evidence="4" id="KW-0630">Potassium</keyword>